<dbReference type="OrthoDB" id="5125733at2759"/>
<accession>A0A6A6XGI6</accession>
<protein>
    <recommendedName>
        <fullName evidence="1">Heterokaryon incompatibility domain-containing protein</fullName>
    </recommendedName>
</protein>
<evidence type="ECO:0000313" key="2">
    <source>
        <dbReference type="EMBL" id="KAF2795566.1"/>
    </source>
</evidence>
<evidence type="ECO:0000259" key="1">
    <source>
        <dbReference type="Pfam" id="PF06985"/>
    </source>
</evidence>
<dbReference type="Proteomes" id="UP000799757">
    <property type="component" value="Unassembled WGS sequence"/>
</dbReference>
<organism evidence="2 3">
    <name type="scientific">Melanomma pulvis-pyrius CBS 109.77</name>
    <dbReference type="NCBI Taxonomy" id="1314802"/>
    <lineage>
        <taxon>Eukaryota</taxon>
        <taxon>Fungi</taxon>
        <taxon>Dikarya</taxon>
        <taxon>Ascomycota</taxon>
        <taxon>Pezizomycotina</taxon>
        <taxon>Dothideomycetes</taxon>
        <taxon>Pleosporomycetidae</taxon>
        <taxon>Pleosporales</taxon>
        <taxon>Melanommataceae</taxon>
        <taxon>Melanomma</taxon>
    </lineage>
</organism>
<proteinExistence type="predicted"/>
<dbReference type="PANTHER" id="PTHR33112:SF16">
    <property type="entry name" value="HETEROKARYON INCOMPATIBILITY DOMAIN-CONTAINING PROTEIN"/>
    <property type="match status" value="1"/>
</dbReference>
<dbReference type="AlphaFoldDB" id="A0A6A6XGI6"/>
<dbReference type="EMBL" id="MU001855">
    <property type="protein sequence ID" value="KAF2795566.1"/>
    <property type="molecule type" value="Genomic_DNA"/>
</dbReference>
<reference evidence="2" key="1">
    <citation type="journal article" date="2020" name="Stud. Mycol.">
        <title>101 Dothideomycetes genomes: a test case for predicting lifestyles and emergence of pathogens.</title>
        <authorList>
            <person name="Haridas S."/>
            <person name="Albert R."/>
            <person name="Binder M."/>
            <person name="Bloem J."/>
            <person name="Labutti K."/>
            <person name="Salamov A."/>
            <person name="Andreopoulos B."/>
            <person name="Baker S."/>
            <person name="Barry K."/>
            <person name="Bills G."/>
            <person name="Bluhm B."/>
            <person name="Cannon C."/>
            <person name="Castanera R."/>
            <person name="Culley D."/>
            <person name="Daum C."/>
            <person name="Ezra D."/>
            <person name="Gonzalez J."/>
            <person name="Henrissat B."/>
            <person name="Kuo A."/>
            <person name="Liang C."/>
            <person name="Lipzen A."/>
            <person name="Lutzoni F."/>
            <person name="Magnuson J."/>
            <person name="Mondo S."/>
            <person name="Nolan M."/>
            <person name="Ohm R."/>
            <person name="Pangilinan J."/>
            <person name="Park H.-J."/>
            <person name="Ramirez L."/>
            <person name="Alfaro M."/>
            <person name="Sun H."/>
            <person name="Tritt A."/>
            <person name="Yoshinaga Y."/>
            <person name="Zwiers L.-H."/>
            <person name="Turgeon B."/>
            <person name="Goodwin S."/>
            <person name="Spatafora J."/>
            <person name="Crous P."/>
            <person name="Grigoriev I."/>
        </authorList>
    </citation>
    <scope>NUCLEOTIDE SEQUENCE</scope>
    <source>
        <strain evidence="2">CBS 109.77</strain>
    </source>
</reference>
<gene>
    <name evidence="2" type="ORF">K505DRAFT_239613</name>
</gene>
<feature type="non-terminal residue" evidence="2">
    <location>
        <position position="1"/>
    </location>
</feature>
<keyword evidence="3" id="KW-1185">Reference proteome</keyword>
<dbReference type="Pfam" id="PF06985">
    <property type="entry name" value="HET"/>
    <property type="match status" value="1"/>
</dbReference>
<sequence length="79" mass="8751">LVDCGSLVLVKNNSSIRGAYTALSYCWGEAQGLSTMVHSYDQLTTCFTISERPQTLQDAILIKMRLGVQKVWINALCII</sequence>
<dbReference type="InterPro" id="IPR010730">
    <property type="entry name" value="HET"/>
</dbReference>
<name>A0A6A6XGI6_9PLEO</name>
<feature type="domain" description="Heterokaryon incompatibility" evidence="1">
    <location>
        <begin position="20"/>
        <end position="79"/>
    </location>
</feature>
<evidence type="ECO:0000313" key="3">
    <source>
        <dbReference type="Proteomes" id="UP000799757"/>
    </source>
</evidence>
<dbReference type="PANTHER" id="PTHR33112">
    <property type="entry name" value="DOMAIN PROTEIN, PUTATIVE-RELATED"/>
    <property type="match status" value="1"/>
</dbReference>